<evidence type="ECO:0000256" key="8">
    <source>
        <dbReference type="SAM" id="Phobius"/>
    </source>
</evidence>
<protein>
    <submittedName>
        <fullName evidence="9">Glycerol uptake facilitator protein</fullName>
    </submittedName>
</protein>
<dbReference type="InterPro" id="IPR022357">
    <property type="entry name" value="MIP_CS"/>
</dbReference>
<dbReference type="Pfam" id="PF00230">
    <property type="entry name" value="MIP"/>
    <property type="match status" value="1"/>
</dbReference>
<gene>
    <name evidence="9" type="ORF">SAMN04487792_0718</name>
</gene>
<dbReference type="SUPFAM" id="SSF81338">
    <property type="entry name" value="Aquaporin-like"/>
    <property type="match status" value="1"/>
</dbReference>
<comment type="subcellular location">
    <subcellularLocation>
        <location evidence="1">Membrane</location>
        <topology evidence="1">Multi-pass membrane protein</topology>
    </subcellularLocation>
</comment>
<evidence type="ECO:0000313" key="9">
    <source>
        <dbReference type="EMBL" id="SFD41168.1"/>
    </source>
</evidence>
<dbReference type="AlphaFoldDB" id="A0A1I1S985"/>
<dbReference type="PRINTS" id="PR00783">
    <property type="entry name" value="MINTRINSICP"/>
</dbReference>
<dbReference type="InterPro" id="IPR023271">
    <property type="entry name" value="Aquaporin-like"/>
</dbReference>
<keyword evidence="5 8" id="KW-1133">Transmembrane helix</keyword>
<dbReference type="InterPro" id="IPR000425">
    <property type="entry name" value="MIP"/>
</dbReference>
<evidence type="ECO:0000313" key="10">
    <source>
        <dbReference type="Proteomes" id="UP000199599"/>
    </source>
</evidence>
<reference evidence="10" key="1">
    <citation type="submission" date="2016-10" db="EMBL/GenBank/DDBJ databases">
        <authorList>
            <person name="Varghese N."/>
            <person name="Submissions S."/>
        </authorList>
    </citation>
    <scope>NUCLEOTIDE SEQUENCE [LARGE SCALE GENOMIC DNA]</scope>
    <source>
        <strain evidence="10">R-53102</strain>
    </source>
</reference>
<feature type="transmembrane region" description="Helical" evidence="8">
    <location>
        <begin position="82"/>
        <end position="107"/>
    </location>
</feature>
<dbReference type="GO" id="GO:0015254">
    <property type="term" value="F:glycerol channel activity"/>
    <property type="evidence" value="ECO:0007669"/>
    <property type="project" value="TreeGrafter"/>
</dbReference>
<comment type="similarity">
    <text evidence="2 7">Belongs to the MIP/aquaporin (TC 1.A.8) family.</text>
</comment>
<name>A0A1I1S985_9LACO</name>
<dbReference type="PANTHER" id="PTHR43829:SF9">
    <property type="entry name" value="AQUAPORIN-9"/>
    <property type="match status" value="1"/>
</dbReference>
<feature type="transmembrane region" description="Helical" evidence="8">
    <location>
        <begin position="135"/>
        <end position="156"/>
    </location>
</feature>
<evidence type="ECO:0000256" key="4">
    <source>
        <dbReference type="ARBA" id="ARBA00022692"/>
    </source>
</evidence>
<feature type="transmembrane region" description="Helical" evidence="8">
    <location>
        <begin position="215"/>
        <end position="235"/>
    </location>
</feature>
<dbReference type="GO" id="GO:0005886">
    <property type="term" value="C:plasma membrane"/>
    <property type="evidence" value="ECO:0007669"/>
    <property type="project" value="TreeGrafter"/>
</dbReference>
<feature type="transmembrane region" description="Helical" evidence="8">
    <location>
        <begin position="168"/>
        <end position="189"/>
    </location>
</feature>
<evidence type="ECO:0000256" key="6">
    <source>
        <dbReference type="ARBA" id="ARBA00023136"/>
    </source>
</evidence>
<keyword evidence="6 8" id="KW-0472">Membrane</keyword>
<evidence type="ECO:0000256" key="1">
    <source>
        <dbReference type="ARBA" id="ARBA00004141"/>
    </source>
</evidence>
<feature type="transmembrane region" description="Helical" evidence="8">
    <location>
        <begin position="39"/>
        <end position="61"/>
    </location>
</feature>
<evidence type="ECO:0000256" key="5">
    <source>
        <dbReference type="ARBA" id="ARBA00022989"/>
    </source>
</evidence>
<dbReference type="PANTHER" id="PTHR43829">
    <property type="entry name" value="AQUAPORIN OR AQUAGLYCEROPORIN RELATED"/>
    <property type="match status" value="1"/>
</dbReference>
<evidence type="ECO:0000256" key="7">
    <source>
        <dbReference type="RuleBase" id="RU000477"/>
    </source>
</evidence>
<evidence type="ECO:0000256" key="2">
    <source>
        <dbReference type="ARBA" id="ARBA00006175"/>
    </source>
</evidence>
<dbReference type="STRING" id="1505723.SAMN04487792_0718"/>
<dbReference type="Proteomes" id="UP000199599">
    <property type="component" value="Unassembled WGS sequence"/>
</dbReference>
<dbReference type="NCBIfam" id="TIGR00861">
    <property type="entry name" value="MIP"/>
    <property type="match status" value="1"/>
</dbReference>
<evidence type="ECO:0000256" key="3">
    <source>
        <dbReference type="ARBA" id="ARBA00022448"/>
    </source>
</evidence>
<dbReference type="PROSITE" id="PS00221">
    <property type="entry name" value="MIP"/>
    <property type="match status" value="1"/>
</dbReference>
<dbReference type="InterPro" id="IPR050363">
    <property type="entry name" value="MIP/Aquaporin"/>
</dbReference>
<dbReference type="CDD" id="cd00333">
    <property type="entry name" value="MIP"/>
    <property type="match status" value="1"/>
</dbReference>
<dbReference type="EMBL" id="FOMN01000003">
    <property type="protein sequence ID" value="SFD41168.1"/>
    <property type="molecule type" value="Genomic_DNA"/>
</dbReference>
<keyword evidence="4 7" id="KW-0812">Transmembrane</keyword>
<proteinExistence type="inferred from homology"/>
<organism evidence="9 10">
    <name type="scientific">Lactobacillus bombicola</name>
    <dbReference type="NCBI Taxonomy" id="1505723"/>
    <lineage>
        <taxon>Bacteria</taxon>
        <taxon>Bacillati</taxon>
        <taxon>Bacillota</taxon>
        <taxon>Bacilli</taxon>
        <taxon>Lactobacillales</taxon>
        <taxon>Lactobacillaceae</taxon>
        <taxon>Lactobacillus</taxon>
    </lineage>
</organism>
<sequence length="239" mass="25486">MHNSLMMQLIGEFIGTAFVVLLGDGVCAAVNLKKSKANGAGWIAIALGWGLAVTLSVYFVSWLSPGHFNPAVTIAMATAGKFAWSSVLPYIIAQVAGAFVGAVMVWLTYYPHWAETTDQELILGTFSTEPAIRNYFWNFFAEVVGTFIFIYGLLAFTKANIPANLNPILAGLLIAGCVFSVGGITGYAINPARDFGPRLAHQLLPIANKGKSDWAYSWVPVVGPIVGGLLAALLFKAIA</sequence>
<dbReference type="Gene3D" id="1.20.1080.10">
    <property type="entry name" value="Glycerol uptake facilitator protein"/>
    <property type="match status" value="1"/>
</dbReference>
<keyword evidence="3 7" id="KW-0813">Transport</keyword>
<dbReference type="RefSeq" id="WP_090092788.1">
    <property type="nucleotide sequence ID" value="NZ_CBCRVU010000003.1"/>
</dbReference>
<accession>A0A1I1S985</accession>